<dbReference type="Pfam" id="PF12705">
    <property type="entry name" value="PDDEXK_1"/>
    <property type="match status" value="1"/>
</dbReference>
<dbReference type="GO" id="GO:0004386">
    <property type="term" value="F:helicase activity"/>
    <property type="evidence" value="ECO:0007669"/>
    <property type="project" value="UniProtKB-KW"/>
</dbReference>
<dbReference type="SUPFAM" id="SSF52980">
    <property type="entry name" value="Restriction endonuclease-like"/>
    <property type="match status" value="1"/>
</dbReference>
<protein>
    <submittedName>
        <fullName evidence="2">DNA helicase/exodeoxyribonuclease V, subunit B</fullName>
    </submittedName>
</protein>
<dbReference type="Proteomes" id="UP000192708">
    <property type="component" value="Unassembled WGS sequence"/>
</dbReference>
<dbReference type="RefSeq" id="WP_084283538.1">
    <property type="nucleotide sequence ID" value="NZ_FWXJ01000007.1"/>
</dbReference>
<feature type="domain" description="PD-(D/E)XK endonuclease-like" evidence="1">
    <location>
        <begin position="687"/>
        <end position="958"/>
    </location>
</feature>
<evidence type="ECO:0000313" key="3">
    <source>
        <dbReference type="Proteomes" id="UP000192708"/>
    </source>
</evidence>
<proteinExistence type="predicted"/>
<dbReference type="InterPro" id="IPR038726">
    <property type="entry name" value="PDDEXK_AddAB-type"/>
</dbReference>
<dbReference type="Gene3D" id="3.90.320.10">
    <property type="match status" value="1"/>
</dbReference>
<evidence type="ECO:0000313" key="2">
    <source>
        <dbReference type="EMBL" id="SMC54242.1"/>
    </source>
</evidence>
<keyword evidence="2" id="KW-0378">Hydrolase</keyword>
<name>A0A1W2A1C0_9BURK</name>
<gene>
    <name evidence="2" type="ORF">SAMN06296008_10713</name>
</gene>
<dbReference type="SUPFAM" id="SSF52540">
    <property type="entry name" value="P-loop containing nucleoside triphosphate hydrolases"/>
    <property type="match status" value="1"/>
</dbReference>
<dbReference type="OrthoDB" id="9761147at2"/>
<dbReference type="InterPro" id="IPR027417">
    <property type="entry name" value="P-loop_NTPase"/>
</dbReference>
<sequence length="965" mass="111729">MPIEKISFEPNQNALEQVVNTIWDISQRQLQTPLVILSTSGPIFELRQTLEAKRPPVCPPEIAFLPALFGLDQWLNLTNDLKNYPNPFSDFQRWEIVFKQLEVHYEITNRLGLHGDGSKWALSQSIVRGCDYLSGAYLSLTELSERGQALNLDNVEMVFQEALQRAYPNSEQFVLPEAHILLTFWKYITSIQDPPIRRQLSWKFRIQELETMANLPPLIWLEYTQANGVELTAQEEFLKQYAIHGVVYRLTPDWSRAALWPECFPVGEQFQENKSLNDLITNNRQSAEKSHWQLISPPSFEKLAWTTVQRVAHHIQESRKNIAIIAQDRLVVRRVRALLSRYPGISIQDATGWKLSTTGVAAAVNSWIEIVRSPTGPNLHQIMGFLKNPLIDWPKLIQGVDEGSTPVDPDEFMNFIDQQLLDLMIGSGWDAIFNVFDKTTWREAPSDTTLNWEVLNDLALKVVQFTQLKTLEWHGKSQKGDYFSGLLQNQLEQFAMAENLQKDEAGLTFLQLLVDLQRMNDVNLQANSWFSLLDLSIEESSFIEKSSPYPMNISIIPLSAIRLQKYDAVIVVGCDDEHFPSKRNEGLIFSQSLMRELGLLSIEDDYQQQARDLSQLLQSHQYVDFLWQEYQKAGEKNRRSSWLTRLMIDVVDFYEKPVNPITDKVVSSYLTTSVTNLGAKHPLLPTQLSPSSYKTLRECPYRFYVTRSLKLNSPNAYREDSIYGAIGQLLHKILEIFYRALKLASEQDHQLKLNKEYRRDWMIQKLTEISANEWLAITQSNGQLLANEQAWNNQIPTFIDWQLAHENSGWTFFQSEEWFEYDFKVNEFYTIKMRGKIDRIDISDDATMVLDYKVQSLKKLKEKERQLNDDPQLFIYANALEHRNASIDRPVQTIEWVSLKPDKTDKDIILAIDATPELKNKLEQQMRDDLQSVWEGSPMRASGPNHVCQYCDVRGICRKGMWINE</sequence>
<keyword evidence="2" id="KW-0547">Nucleotide-binding</keyword>
<reference evidence="2 3" key="1">
    <citation type="submission" date="2017-04" db="EMBL/GenBank/DDBJ databases">
        <authorList>
            <person name="Afonso C.L."/>
            <person name="Miller P.J."/>
            <person name="Scott M.A."/>
            <person name="Spackman E."/>
            <person name="Goraichik I."/>
            <person name="Dimitrov K.M."/>
            <person name="Suarez D.L."/>
            <person name="Swayne D.E."/>
        </authorList>
    </citation>
    <scope>NUCLEOTIDE SEQUENCE [LARGE SCALE GENOMIC DNA]</scope>
    <source>
        <strain evidence="2 3">VK13</strain>
    </source>
</reference>
<keyword evidence="2" id="KW-0067">ATP-binding</keyword>
<keyword evidence="2" id="KW-0347">Helicase</keyword>
<evidence type="ECO:0000259" key="1">
    <source>
        <dbReference type="Pfam" id="PF12705"/>
    </source>
</evidence>
<dbReference type="InterPro" id="IPR011335">
    <property type="entry name" value="Restrct_endonuc-II-like"/>
</dbReference>
<accession>A0A1W2A1C0</accession>
<dbReference type="AlphaFoldDB" id="A0A1W2A1C0"/>
<dbReference type="EMBL" id="FWXJ01000007">
    <property type="protein sequence ID" value="SMC54242.1"/>
    <property type="molecule type" value="Genomic_DNA"/>
</dbReference>
<dbReference type="InterPro" id="IPR011604">
    <property type="entry name" value="PDDEXK-like_dom_sf"/>
</dbReference>
<keyword evidence="3" id="KW-1185">Reference proteome</keyword>
<dbReference type="STRING" id="1938817.SAMN06296008_10713"/>
<organism evidence="2 3">
    <name type="scientific">Polynucleobacter kasalickyi</name>
    <dbReference type="NCBI Taxonomy" id="1938817"/>
    <lineage>
        <taxon>Bacteria</taxon>
        <taxon>Pseudomonadati</taxon>
        <taxon>Pseudomonadota</taxon>
        <taxon>Betaproteobacteria</taxon>
        <taxon>Burkholderiales</taxon>
        <taxon>Burkholderiaceae</taxon>
        <taxon>Polynucleobacter</taxon>
    </lineage>
</organism>